<dbReference type="InterPro" id="IPR016189">
    <property type="entry name" value="Transl_init_fac_IF2/IF5_N"/>
</dbReference>
<feature type="domain" description="Translation initiation factor IF2/IF5" evidence="7">
    <location>
        <begin position="1"/>
        <end position="86"/>
    </location>
</feature>
<evidence type="ECO:0000256" key="2">
    <source>
        <dbReference type="ARBA" id="ARBA00022540"/>
    </source>
</evidence>
<reference evidence="8" key="1">
    <citation type="submission" date="2022-03" db="EMBL/GenBank/DDBJ databases">
        <title>A functionally conserved STORR gene fusion in Papaver species that diverged 16.8 million years ago.</title>
        <authorList>
            <person name="Catania T."/>
        </authorList>
    </citation>
    <scope>NUCLEOTIDE SEQUENCE</scope>
    <source>
        <strain evidence="8">S-191538</strain>
    </source>
</reference>
<sequence>MDSCKTLHREPEHVMKFLLVEMVKSGSLDGQQRLVVKGRFTSGNFERVLRKYVNEYVTCNGCKSPDTILSKENRLLFLTCQQCGSGRSVAPIQDGFVAGT</sequence>
<dbReference type="SUPFAM" id="SSF75689">
    <property type="entry name" value="Zinc-binding domain of translation initiation factor 2 beta"/>
    <property type="match status" value="1"/>
</dbReference>
<comment type="caution">
    <text evidence="8">The sequence shown here is derived from an EMBL/GenBank/DDBJ whole genome shotgun (WGS) entry which is preliminary data.</text>
</comment>
<dbReference type="GO" id="GO:0001731">
    <property type="term" value="P:formation of translation preinitiation complex"/>
    <property type="evidence" value="ECO:0007669"/>
    <property type="project" value="TreeGrafter"/>
</dbReference>
<evidence type="ECO:0000256" key="3">
    <source>
        <dbReference type="ARBA" id="ARBA00022917"/>
    </source>
</evidence>
<evidence type="ECO:0000256" key="6">
    <source>
        <dbReference type="ARBA" id="ARBA00073542"/>
    </source>
</evidence>
<keyword evidence="9" id="KW-1185">Reference proteome</keyword>
<evidence type="ECO:0000313" key="8">
    <source>
        <dbReference type="EMBL" id="MCL7039872.1"/>
    </source>
</evidence>
<dbReference type="GO" id="GO:0031369">
    <property type="term" value="F:translation initiation factor binding"/>
    <property type="evidence" value="ECO:0007669"/>
    <property type="project" value="TreeGrafter"/>
</dbReference>
<dbReference type="Proteomes" id="UP001177140">
    <property type="component" value="Unassembled WGS sequence"/>
</dbReference>
<dbReference type="PANTHER" id="PTHR23001:SF3">
    <property type="entry name" value="EUKARYOTIC TRANSLATION INITIATION FACTOR 2 SUBUNIT 2"/>
    <property type="match status" value="1"/>
</dbReference>
<comment type="similarity">
    <text evidence="1">Belongs to the eIF-2-beta/eIF-5 family.</text>
</comment>
<gene>
    <name evidence="8" type="ORF">MKW94_006442</name>
</gene>
<keyword evidence="3" id="KW-0648">Protein biosynthesis</keyword>
<dbReference type="EMBL" id="JAJJMA010205823">
    <property type="protein sequence ID" value="MCL7039872.1"/>
    <property type="molecule type" value="Genomic_DNA"/>
</dbReference>
<evidence type="ECO:0000313" key="9">
    <source>
        <dbReference type="Proteomes" id="UP001177140"/>
    </source>
</evidence>
<protein>
    <recommendedName>
        <fullName evidence="6">Eukaryotic translation initiation factor 2 subunit beta</fullName>
    </recommendedName>
</protein>
<dbReference type="Gene3D" id="3.30.30.170">
    <property type="match status" value="1"/>
</dbReference>
<name>A0AA41VEM1_PAPNU</name>
<dbReference type="FunFam" id="3.30.30.170:FF:000001">
    <property type="entry name" value="Eukaryotic translation initiation factor 2 subunit"/>
    <property type="match status" value="1"/>
</dbReference>
<dbReference type="GO" id="GO:0003743">
    <property type="term" value="F:translation initiation factor activity"/>
    <property type="evidence" value="ECO:0007669"/>
    <property type="project" value="UniProtKB-KW"/>
</dbReference>
<proteinExistence type="inferred from homology"/>
<organism evidence="8 9">
    <name type="scientific">Papaver nudicaule</name>
    <name type="common">Iceland poppy</name>
    <dbReference type="NCBI Taxonomy" id="74823"/>
    <lineage>
        <taxon>Eukaryota</taxon>
        <taxon>Viridiplantae</taxon>
        <taxon>Streptophyta</taxon>
        <taxon>Embryophyta</taxon>
        <taxon>Tracheophyta</taxon>
        <taxon>Spermatophyta</taxon>
        <taxon>Magnoliopsida</taxon>
        <taxon>Ranunculales</taxon>
        <taxon>Papaveraceae</taxon>
        <taxon>Papaveroideae</taxon>
        <taxon>Papaver</taxon>
    </lineage>
</organism>
<dbReference type="SMART" id="SM00653">
    <property type="entry name" value="eIF2B_5"/>
    <property type="match status" value="1"/>
</dbReference>
<keyword evidence="2" id="KW-0396">Initiation factor</keyword>
<dbReference type="SUPFAM" id="SSF100966">
    <property type="entry name" value="Translation initiation factor 2 beta, aIF2beta, N-terminal domain"/>
    <property type="match status" value="1"/>
</dbReference>
<dbReference type="AlphaFoldDB" id="A0AA41VEM1"/>
<dbReference type="PANTHER" id="PTHR23001">
    <property type="entry name" value="EUKARYOTIC TRANSLATION INITIATION FACTOR"/>
    <property type="match status" value="1"/>
</dbReference>
<evidence type="ECO:0000256" key="1">
    <source>
        <dbReference type="ARBA" id="ARBA00010397"/>
    </source>
</evidence>
<evidence type="ECO:0000256" key="5">
    <source>
        <dbReference type="ARBA" id="ARBA00063900"/>
    </source>
</evidence>
<dbReference type="InterPro" id="IPR045196">
    <property type="entry name" value="IF2/IF5"/>
</dbReference>
<dbReference type="Pfam" id="PF01873">
    <property type="entry name" value="eIF-5_eIF-2B"/>
    <property type="match status" value="1"/>
</dbReference>
<comment type="function">
    <text evidence="4">Component of the eIF2 complex that functions in the early steps of protein synthesis by forming a ternary complex with GTP and initiator tRNA. This complex binds to a 40S ribosomal subunit, followed by mRNA binding to form a 43S pre-initiation complex (43S PIC). Junction of the 60S ribosomal subunit to form the 80S initiation complex is preceded by hydrolysis of the GTP bound to eIF2 and release of an eIF2-GDP binary complex. In order for eIF2 to recycle and catalyze another round of initiation, the GDP bound to eIF2 must exchange with GTP by way of a reaction catalyzed by eIF2B.</text>
</comment>
<evidence type="ECO:0000259" key="7">
    <source>
        <dbReference type="SMART" id="SM00653"/>
    </source>
</evidence>
<dbReference type="InterPro" id="IPR002735">
    <property type="entry name" value="Transl_init_fac_IF2/IF5_dom"/>
</dbReference>
<accession>A0AA41VEM1</accession>
<dbReference type="InterPro" id="IPR016190">
    <property type="entry name" value="Transl_init_fac_IF2/IF5_Zn-bd"/>
</dbReference>
<comment type="subunit">
    <text evidence="5">Eukaryotic translation initiation factor 2 eIF2 is a heterotrimeric complex composed of an alpha, a beta and a gamma subunit.</text>
</comment>
<dbReference type="GO" id="GO:0003729">
    <property type="term" value="F:mRNA binding"/>
    <property type="evidence" value="ECO:0007669"/>
    <property type="project" value="TreeGrafter"/>
</dbReference>
<dbReference type="GO" id="GO:0005850">
    <property type="term" value="C:eukaryotic translation initiation factor 2 complex"/>
    <property type="evidence" value="ECO:0007669"/>
    <property type="project" value="TreeGrafter"/>
</dbReference>
<evidence type="ECO:0000256" key="4">
    <source>
        <dbReference type="ARBA" id="ARBA00054872"/>
    </source>
</evidence>